<dbReference type="InterPro" id="IPR002121">
    <property type="entry name" value="HRDC_dom"/>
</dbReference>
<comment type="function">
    <text evidence="6">Exonuclease involved in the 3' processing of various precursor tRNAs. Initiates hydrolysis at the 3'-terminus of an RNA molecule and releases 5'-mononucleotides.</text>
</comment>
<dbReference type="HAMAP" id="MF_01899">
    <property type="entry name" value="RNase_D"/>
    <property type="match status" value="1"/>
</dbReference>
<dbReference type="Pfam" id="PF00570">
    <property type="entry name" value="HRDC"/>
    <property type="match status" value="1"/>
</dbReference>
<dbReference type="EMBL" id="QKVK01000010">
    <property type="protein sequence ID" value="PZF75395.1"/>
    <property type="molecule type" value="Genomic_DNA"/>
</dbReference>
<accession>A0A2W2AIX6</accession>
<dbReference type="Pfam" id="PF01612">
    <property type="entry name" value="DNA_pol_A_exo1"/>
    <property type="match status" value="1"/>
</dbReference>
<protein>
    <recommendedName>
        <fullName evidence="6">Ribonuclease D</fullName>
        <shortName evidence="6">RNase D</shortName>
        <ecNumber evidence="6">3.1.13.5</ecNumber>
    </recommendedName>
</protein>
<dbReference type="NCBIfam" id="TIGR01388">
    <property type="entry name" value="rnd"/>
    <property type="match status" value="1"/>
</dbReference>
<comment type="caution">
    <text evidence="8">The sequence shown here is derived from an EMBL/GenBank/DDBJ whole genome shotgun (WGS) entry which is preliminary data.</text>
</comment>
<comment type="similarity">
    <text evidence="6">Belongs to the RNase D family.</text>
</comment>
<keyword evidence="3 6" id="KW-0540">Nuclease</keyword>
<dbReference type="InterPro" id="IPR012337">
    <property type="entry name" value="RNaseH-like_sf"/>
</dbReference>
<keyword evidence="9" id="KW-1185">Reference proteome</keyword>
<organism evidence="8 9">
    <name type="scientific">Aestuariivirga litoralis</name>
    <dbReference type="NCBI Taxonomy" id="2650924"/>
    <lineage>
        <taxon>Bacteria</taxon>
        <taxon>Pseudomonadati</taxon>
        <taxon>Pseudomonadota</taxon>
        <taxon>Alphaproteobacteria</taxon>
        <taxon>Hyphomicrobiales</taxon>
        <taxon>Aestuariivirgaceae</taxon>
        <taxon>Aestuariivirga</taxon>
    </lineage>
</organism>
<dbReference type="InterPro" id="IPR006292">
    <property type="entry name" value="RNase_D"/>
</dbReference>
<dbReference type="GO" id="GO:0042780">
    <property type="term" value="P:tRNA 3'-end processing"/>
    <property type="evidence" value="ECO:0007669"/>
    <property type="project" value="UniProtKB-UniRule"/>
</dbReference>
<name>A0A2W2AIX6_9HYPH</name>
<reference evidence="9" key="1">
    <citation type="submission" date="2018-06" db="EMBL/GenBank/DDBJ databases">
        <title>Aestuariibacter litoralis strain KCTC 52945T.</title>
        <authorList>
            <person name="Li X."/>
            <person name="Salam N."/>
            <person name="Li J.-L."/>
            <person name="Chen Y.-M."/>
            <person name="Yang Z.-W."/>
            <person name="Zhang L.-Y."/>
            <person name="Han M.-X."/>
            <person name="Xiao M."/>
            <person name="Li W.-J."/>
        </authorList>
    </citation>
    <scope>NUCLEOTIDE SEQUENCE [LARGE SCALE GENOMIC DNA]</scope>
    <source>
        <strain evidence="9">KCTC 52945</strain>
    </source>
</reference>
<evidence type="ECO:0000259" key="7">
    <source>
        <dbReference type="PROSITE" id="PS50967"/>
    </source>
</evidence>
<gene>
    <name evidence="6 8" type="primary">rnd</name>
    <name evidence="8" type="ORF">DK847_17910</name>
</gene>
<evidence type="ECO:0000256" key="5">
    <source>
        <dbReference type="ARBA" id="ARBA00022839"/>
    </source>
</evidence>
<dbReference type="InterPro" id="IPR010997">
    <property type="entry name" value="HRDC-like_sf"/>
</dbReference>
<comment type="cofactor">
    <cofactor evidence="6">
        <name>a divalent metal cation</name>
        <dbReference type="ChEBI" id="CHEBI:60240"/>
    </cofactor>
</comment>
<keyword evidence="4 6" id="KW-0378">Hydrolase</keyword>
<dbReference type="GO" id="GO:0008408">
    <property type="term" value="F:3'-5' exonuclease activity"/>
    <property type="evidence" value="ECO:0007669"/>
    <property type="project" value="InterPro"/>
</dbReference>
<dbReference type="Proteomes" id="UP000248795">
    <property type="component" value="Unassembled WGS sequence"/>
</dbReference>
<dbReference type="GO" id="GO:0003676">
    <property type="term" value="F:nucleic acid binding"/>
    <property type="evidence" value="ECO:0007669"/>
    <property type="project" value="InterPro"/>
</dbReference>
<dbReference type="GO" id="GO:0033890">
    <property type="term" value="F:ribonuclease D activity"/>
    <property type="evidence" value="ECO:0007669"/>
    <property type="project" value="UniProtKB-UniRule"/>
</dbReference>
<evidence type="ECO:0000256" key="6">
    <source>
        <dbReference type="HAMAP-Rule" id="MF_01899"/>
    </source>
</evidence>
<feature type="domain" description="HRDC" evidence="7">
    <location>
        <begin position="208"/>
        <end position="289"/>
    </location>
</feature>
<dbReference type="GO" id="GO:0005737">
    <property type="term" value="C:cytoplasm"/>
    <property type="evidence" value="ECO:0007669"/>
    <property type="project" value="UniProtKB-SubCell"/>
</dbReference>
<sequence length="392" mass="43514">MDLITTTESLYRLCDSLASETFITVDTEFMRESTYWPDLCLIQVAGETVHGLIDPLAPGIDLKPFFALMDNPRVLKVFHAARQDIEIMVHRAGIVPHPVFDTQIAAMVCGFGDQVGYEAIVRKLAKAQIDKSSRFTDWSRRPLSEKQLAYALADVTHLRVVYEALKKELDRTGREHWLREEMDILTNPATYRTEPEDAWKRIKVRLRSKKQLAVLMATAAWREREAREKNVPRSRVLKDDALAEVATQCPQTREALNQLRALPKGMASSRIGDAIQKAVAEGLAIDPKSLPQPADGRDEMSDAAQAAAEVLKLALKVVCEKEGIAPKLVASSSDIDAVAESDTADVHLMHGWRRELFGELALAIKRGEAVIGFEGGKVRVLPAARDVKAAAE</sequence>
<evidence type="ECO:0000313" key="8">
    <source>
        <dbReference type="EMBL" id="PZF75395.1"/>
    </source>
</evidence>
<keyword evidence="1 6" id="KW-0963">Cytoplasm</keyword>
<evidence type="ECO:0000256" key="2">
    <source>
        <dbReference type="ARBA" id="ARBA00022694"/>
    </source>
</evidence>
<dbReference type="SMART" id="SM00474">
    <property type="entry name" value="35EXOc"/>
    <property type="match status" value="1"/>
</dbReference>
<dbReference type="AlphaFoldDB" id="A0A2W2AIX6"/>
<dbReference type="InterPro" id="IPR044876">
    <property type="entry name" value="HRDC_dom_sf"/>
</dbReference>
<dbReference type="EC" id="3.1.13.5" evidence="6"/>
<dbReference type="CDD" id="cd06142">
    <property type="entry name" value="RNaseD_exo"/>
    <property type="match status" value="1"/>
</dbReference>
<dbReference type="PANTHER" id="PTHR47649">
    <property type="entry name" value="RIBONUCLEASE D"/>
    <property type="match status" value="1"/>
</dbReference>
<dbReference type="InterPro" id="IPR002562">
    <property type="entry name" value="3'-5'_exonuclease_dom"/>
</dbReference>
<comment type="catalytic activity">
    <reaction evidence="6">
        <text>Exonucleolytic cleavage that removes extra residues from the 3'-terminus of tRNA to produce 5'-mononucleotides.</text>
        <dbReference type="EC" id="3.1.13.5"/>
    </reaction>
</comment>
<evidence type="ECO:0000256" key="3">
    <source>
        <dbReference type="ARBA" id="ARBA00022722"/>
    </source>
</evidence>
<keyword evidence="2 6" id="KW-0819">tRNA processing</keyword>
<dbReference type="Gene3D" id="1.10.150.80">
    <property type="entry name" value="HRDC domain"/>
    <property type="match status" value="1"/>
</dbReference>
<dbReference type="Gene3D" id="3.30.420.10">
    <property type="entry name" value="Ribonuclease H-like superfamily/Ribonuclease H"/>
    <property type="match status" value="1"/>
</dbReference>
<dbReference type="GO" id="GO:0000166">
    <property type="term" value="F:nucleotide binding"/>
    <property type="evidence" value="ECO:0007669"/>
    <property type="project" value="InterPro"/>
</dbReference>
<dbReference type="SUPFAM" id="SSF53098">
    <property type="entry name" value="Ribonuclease H-like"/>
    <property type="match status" value="1"/>
</dbReference>
<dbReference type="PROSITE" id="PS50967">
    <property type="entry name" value="HRDC"/>
    <property type="match status" value="1"/>
</dbReference>
<dbReference type="InterPro" id="IPR051086">
    <property type="entry name" value="RNase_D-like"/>
</dbReference>
<comment type="subcellular location">
    <subcellularLocation>
        <location evidence="6">Cytoplasm</location>
    </subcellularLocation>
</comment>
<keyword evidence="5 6" id="KW-0269">Exonuclease</keyword>
<dbReference type="SUPFAM" id="SSF47819">
    <property type="entry name" value="HRDC-like"/>
    <property type="match status" value="2"/>
</dbReference>
<evidence type="ECO:0000313" key="9">
    <source>
        <dbReference type="Proteomes" id="UP000248795"/>
    </source>
</evidence>
<proteinExistence type="inferred from homology"/>
<evidence type="ECO:0000256" key="1">
    <source>
        <dbReference type="ARBA" id="ARBA00022490"/>
    </source>
</evidence>
<dbReference type="PANTHER" id="PTHR47649:SF1">
    <property type="entry name" value="RIBONUCLEASE D"/>
    <property type="match status" value="1"/>
</dbReference>
<evidence type="ECO:0000256" key="4">
    <source>
        <dbReference type="ARBA" id="ARBA00022801"/>
    </source>
</evidence>
<dbReference type="InterPro" id="IPR036397">
    <property type="entry name" value="RNaseH_sf"/>
</dbReference>